<dbReference type="Proteomes" id="UP000218165">
    <property type="component" value="Chromosome"/>
</dbReference>
<dbReference type="PANTHER" id="PTHR30177:SF4">
    <property type="entry name" value="OSMOPROTECTANT IMPORT PERMEASE PROTEIN OSMW"/>
    <property type="match status" value="1"/>
</dbReference>
<feature type="transmembrane region" description="Helical" evidence="6">
    <location>
        <begin position="55"/>
        <end position="73"/>
    </location>
</feature>
<comment type="subcellular location">
    <subcellularLocation>
        <location evidence="6">Cell membrane</location>
        <topology evidence="6">Multi-pass membrane protein</topology>
    </subcellularLocation>
    <subcellularLocation>
        <location evidence="1">Membrane</location>
        <topology evidence="1">Multi-pass membrane protein</topology>
    </subcellularLocation>
</comment>
<dbReference type="PANTHER" id="PTHR30177">
    <property type="entry name" value="GLYCINE BETAINE/L-PROLINE TRANSPORT SYSTEM PERMEASE PROTEIN PROW"/>
    <property type="match status" value="1"/>
</dbReference>
<dbReference type="RefSeq" id="WP_096801882.1">
    <property type="nucleotide sequence ID" value="NZ_CP023563.1"/>
</dbReference>
<keyword evidence="2 6" id="KW-0813">Transport</keyword>
<gene>
    <name evidence="8" type="ORF">CFK38_03805</name>
</gene>
<keyword evidence="5 6" id="KW-0472">Membrane</keyword>
<dbReference type="Pfam" id="PF00528">
    <property type="entry name" value="BPD_transp_1"/>
    <property type="match status" value="1"/>
</dbReference>
<dbReference type="GO" id="GO:0005886">
    <property type="term" value="C:plasma membrane"/>
    <property type="evidence" value="ECO:0007669"/>
    <property type="project" value="UniProtKB-SubCell"/>
</dbReference>
<evidence type="ECO:0000256" key="5">
    <source>
        <dbReference type="ARBA" id="ARBA00023136"/>
    </source>
</evidence>
<dbReference type="GO" id="GO:0031460">
    <property type="term" value="P:glycine betaine transport"/>
    <property type="evidence" value="ECO:0007669"/>
    <property type="project" value="TreeGrafter"/>
</dbReference>
<reference evidence="9" key="1">
    <citation type="submission" date="2017-09" db="EMBL/GenBank/DDBJ databases">
        <title>Brachybacterium sp. VM2412.</title>
        <authorList>
            <person name="Tak E.J."/>
            <person name="Bae J.-W."/>
        </authorList>
    </citation>
    <scope>NUCLEOTIDE SEQUENCE [LARGE SCALE GENOMIC DNA]</scope>
    <source>
        <strain evidence="9">VM2412</strain>
    </source>
</reference>
<sequence>MTWVLENLDVIAGYTGAHLLQALPPILVAFLLSLPLAKLANSRGWLRTSVTTTSSLMYAIPSLPLFVLLPGLIGTGVRSPANIIIALSLYGLALMVPTASDAFRSVSRDVLGSATAQGYAPRARFVQVELPLAGPALLAGVRVVAVSTISLVTVGGVLGVPSLGMLFVDGVRRGIAAEIAAGIVATVLLALLTDALLVLLGRATMPWTRRQEVGSS</sequence>
<dbReference type="EMBL" id="CP023563">
    <property type="protein sequence ID" value="ATG50742.1"/>
    <property type="molecule type" value="Genomic_DNA"/>
</dbReference>
<dbReference type="OrthoDB" id="3233284at2"/>
<keyword evidence="9" id="KW-1185">Reference proteome</keyword>
<proteinExistence type="inferred from homology"/>
<protein>
    <submittedName>
        <fullName evidence="8">ABC transporter permease</fullName>
    </submittedName>
</protein>
<dbReference type="CDD" id="cd06261">
    <property type="entry name" value="TM_PBP2"/>
    <property type="match status" value="1"/>
</dbReference>
<dbReference type="AlphaFoldDB" id="A0A291GL11"/>
<comment type="similarity">
    <text evidence="6">Belongs to the binding-protein-dependent transport system permease family.</text>
</comment>
<evidence type="ECO:0000313" key="9">
    <source>
        <dbReference type="Proteomes" id="UP000218165"/>
    </source>
</evidence>
<evidence type="ECO:0000256" key="1">
    <source>
        <dbReference type="ARBA" id="ARBA00004141"/>
    </source>
</evidence>
<dbReference type="InterPro" id="IPR035906">
    <property type="entry name" value="MetI-like_sf"/>
</dbReference>
<dbReference type="InterPro" id="IPR051204">
    <property type="entry name" value="ABC_transp_perm/SBD"/>
</dbReference>
<dbReference type="Gene3D" id="1.10.3720.10">
    <property type="entry name" value="MetI-like"/>
    <property type="match status" value="1"/>
</dbReference>
<name>A0A291GL11_9MICO</name>
<evidence type="ECO:0000313" key="8">
    <source>
        <dbReference type="EMBL" id="ATG50742.1"/>
    </source>
</evidence>
<evidence type="ECO:0000259" key="7">
    <source>
        <dbReference type="PROSITE" id="PS50928"/>
    </source>
</evidence>
<dbReference type="GO" id="GO:0055085">
    <property type="term" value="P:transmembrane transport"/>
    <property type="evidence" value="ECO:0007669"/>
    <property type="project" value="InterPro"/>
</dbReference>
<organism evidence="8 9">
    <name type="scientific">Brachybacterium vulturis</name>
    <dbReference type="NCBI Taxonomy" id="2017484"/>
    <lineage>
        <taxon>Bacteria</taxon>
        <taxon>Bacillati</taxon>
        <taxon>Actinomycetota</taxon>
        <taxon>Actinomycetes</taxon>
        <taxon>Micrococcales</taxon>
        <taxon>Dermabacteraceae</taxon>
        <taxon>Brachybacterium</taxon>
    </lineage>
</organism>
<dbReference type="PROSITE" id="PS50928">
    <property type="entry name" value="ABC_TM1"/>
    <property type="match status" value="1"/>
</dbReference>
<keyword evidence="3 6" id="KW-0812">Transmembrane</keyword>
<dbReference type="InterPro" id="IPR000515">
    <property type="entry name" value="MetI-like"/>
</dbReference>
<feature type="transmembrane region" description="Helical" evidence="6">
    <location>
        <begin position="79"/>
        <end position="99"/>
    </location>
</feature>
<dbReference type="KEGG" id="brz:CFK38_03805"/>
<evidence type="ECO:0000256" key="6">
    <source>
        <dbReference type="RuleBase" id="RU363032"/>
    </source>
</evidence>
<dbReference type="SUPFAM" id="SSF161098">
    <property type="entry name" value="MetI-like"/>
    <property type="match status" value="1"/>
</dbReference>
<feature type="transmembrane region" description="Helical" evidence="6">
    <location>
        <begin position="12"/>
        <end position="34"/>
    </location>
</feature>
<evidence type="ECO:0000256" key="3">
    <source>
        <dbReference type="ARBA" id="ARBA00022692"/>
    </source>
</evidence>
<keyword evidence="4 6" id="KW-1133">Transmembrane helix</keyword>
<accession>A0A291GL11</accession>
<feature type="transmembrane region" description="Helical" evidence="6">
    <location>
        <begin position="179"/>
        <end position="200"/>
    </location>
</feature>
<evidence type="ECO:0000256" key="2">
    <source>
        <dbReference type="ARBA" id="ARBA00022448"/>
    </source>
</evidence>
<feature type="domain" description="ABC transmembrane type-1" evidence="7">
    <location>
        <begin position="15"/>
        <end position="200"/>
    </location>
</feature>
<evidence type="ECO:0000256" key="4">
    <source>
        <dbReference type="ARBA" id="ARBA00022989"/>
    </source>
</evidence>
<feature type="transmembrane region" description="Helical" evidence="6">
    <location>
        <begin position="143"/>
        <end position="167"/>
    </location>
</feature>